<accession>G7W7J6</accession>
<dbReference type="Pfam" id="PF01261">
    <property type="entry name" value="AP_endonuc_2"/>
    <property type="match status" value="1"/>
</dbReference>
<dbReference type="PANTHER" id="PTHR12110:SF53">
    <property type="entry name" value="BLR5974 PROTEIN"/>
    <property type="match status" value="1"/>
</dbReference>
<dbReference type="GO" id="GO:0016853">
    <property type="term" value="F:isomerase activity"/>
    <property type="evidence" value="ECO:0007669"/>
    <property type="project" value="UniProtKB-KW"/>
</dbReference>
<dbReference type="KEGG" id="dor:Desor_0196"/>
<dbReference type="HOGENOM" id="CLU_081792_0_0_9"/>
<sequence length="267" mass="31062">MEKCPLGIFSWFGYVLPFQERIRLIKEAGFRATSIWWEDEDQPWPMKKEAMPQFVRDMGLMVENIHVPFNASGLLWSEQESERNKIIAAHLDWLKDCGDHQIPVMVMHLTEEGHHPAPNDYGLESMSRLVRTAEELKVTIAIENTQRSDNVPYILDRMDSKYLGFCFDSSHYNLTDKQDFHLLNNYGERLVTTHLSDNDGEKDRHWLPGQGKIDWLKVSENFPLDYRGCLTLEAYPTVQEREDSALSFLEKAYSRAAKVRDLILAKP</sequence>
<dbReference type="InterPro" id="IPR050312">
    <property type="entry name" value="IolE/XylAMocC-like"/>
</dbReference>
<evidence type="ECO:0000259" key="1">
    <source>
        <dbReference type="Pfam" id="PF01261"/>
    </source>
</evidence>
<reference evidence="3" key="1">
    <citation type="submission" date="2011-11" db="EMBL/GenBank/DDBJ databases">
        <title>Complete sequence of Desulfosporosinus orientis DSM 765.</title>
        <authorList>
            <person name="Lucas S."/>
            <person name="Han J."/>
            <person name="Lapidus A."/>
            <person name="Cheng J.-F."/>
            <person name="Goodwin L."/>
            <person name="Pitluck S."/>
            <person name="Peters L."/>
            <person name="Ovchinnikova G."/>
            <person name="Teshima H."/>
            <person name="Detter J.C."/>
            <person name="Han C."/>
            <person name="Tapia R."/>
            <person name="Land M."/>
            <person name="Hauser L."/>
            <person name="Kyrpides N."/>
            <person name="Ivanova N."/>
            <person name="Pagani I."/>
            <person name="Pester M."/>
            <person name="Spring S."/>
            <person name="Ollivier B."/>
            <person name="Rattei T."/>
            <person name="Klenk H.-P."/>
            <person name="Wagner M."/>
            <person name="Loy A."/>
            <person name="Woyke T."/>
        </authorList>
    </citation>
    <scope>NUCLEOTIDE SEQUENCE [LARGE SCALE GENOMIC DNA]</scope>
    <source>
        <strain evidence="3">ATCC 19365 / DSM 765 / NCIMB 8382 / VKM B-1628</strain>
    </source>
</reference>
<keyword evidence="3" id="KW-1185">Reference proteome</keyword>
<evidence type="ECO:0000313" key="3">
    <source>
        <dbReference type="Proteomes" id="UP000006346"/>
    </source>
</evidence>
<name>G7W7J6_DESOD</name>
<protein>
    <submittedName>
        <fullName evidence="2">Sugar phosphate isomerase/epimerase</fullName>
    </submittedName>
</protein>
<evidence type="ECO:0000313" key="2">
    <source>
        <dbReference type="EMBL" id="AET65915.1"/>
    </source>
</evidence>
<reference evidence="2 3" key="2">
    <citation type="journal article" date="2012" name="J. Bacteriol.">
        <title>Complete genome sequences of Desulfosporosinus orientis DSM765T, Desulfosporosinus youngiae DSM17734T, Desulfosporosinus meridiei DSM13257T, and Desulfosporosinus acidiphilus DSM22704T.</title>
        <authorList>
            <person name="Pester M."/>
            <person name="Brambilla E."/>
            <person name="Alazard D."/>
            <person name="Rattei T."/>
            <person name="Weinmaier T."/>
            <person name="Han J."/>
            <person name="Lucas S."/>
            <person name="Lapidus A."/>
            <person name="Cheng J.F."/>
            <person name="Goodwin L."/>
            <person name="Pitluck S."/>
            <person name="Peters L."/>
            <person name="Ovchinnikova G."/>
            <person name="Teshima H."/>
            <person name="Detter J.C."/>
            <person name="Han C.S."/>
            <person name="Tapia R."/>
            <person name="Land M.L."/>
            <person name="Hauser L."/>
            <person name="Kyrpides N.C."/>
            <person name="Ivanova N.N."/>
            <person name="Pagani I."/>
            <person name="Huntmann M."/>
            <person name="Wei C.L."/>
            <person name="Davenport K.W."/>
            <person name="Daligault H."/>
            <person name="Chain P.S."/>
            <person name="Chen A."/>
            <person name="Mavromatis K."/>
            <person name="Markowitz V."/>
            <person name="Szeto E."/>
            <person name="Mikhailova N."/>
            <person name="Pati A."/>
            <person name="Wagner M."/>
            <person name="Woyke T."/>
            <person name="Ollivier B."/>
            <person name="Klenk H.P."/>
            <person name="Spring S."/>
            <person name="Loy A."/>
        </authorList>
    </citation>
    <scope>NUCLEOTIDE SEQUENCE [LARGE SCALE GENOMIC DNA]</scope>
    <source>
        <strain evidence="3">ATCC 19365 / DSM 765 / NCIMB 8382 / VKM B-1628</strain>
    </source>
</reference>
<dbReference type="STRING" id="768706.Desor_0196"/>
<dbReference type="OrthoDB" id="9801960at2"/>
<proteinExistence type="predicted"/>
<dbReference type="AlphaFoldDB" id="G7W7J6"/>
<dbReference type="EMBL" id="CP003108">
    <property type="protein sequence ID" value="AET65915.1"/>
    <property type="molecule type" value="Genomic_DNA"/>
</dbReference>
<dbReference type="RefSeq" id="WP_014182744.1">
    <property type="nucleotide sequence ID" value="NC_016584.1"/>
</dbReference>
<dbReference type="Gene3D" id="3.20.20.150">
    <property type="entry name" value="Divalent-metal-dependent TIM barrel enzymes"/>
    <property type="match status" value="1"/>
</dbReference>
<dbReference type="SUPFAM" id="SSF51658">
    <property type="entry name" value="Xylose isomerase-like"/>
    <property type="match status" value="1"/>
</dbReference>
<organism evidence="2 3">
    <name type="scientific">Desulfosporosinus orientis (strain ATCC 19365 / DSM 765 / NCIMB 8382 / VKM B-1628 / Singapore I)</name>
    <name type="common">Desulfotomaculum orientis</name>
    <dbReference type="NCBI Taxonomy" id="768706"/>
    <lineage>
        <taxon>Bacteria</taxon>
        <taxon>Bacillati</taxon>
        <taxon>Bacillota</taxon>
        <taxon>Clostridia</taxon>
        <taxon>Eubacteriales</taxon>
        <taxon>Desulfitobacteriaceae</taxon>
        <taxon>Desulfosporosinus</taxon>
    </lineage>
</organism>
<dbReference type="PANTHER" id="PTHR12110">
    <property type="entry name" value="HYDROXYPYRUVATE ISOMERASE"/>
    <property type="match status" value="1"/>
</dbReference>
<dbReference type="PATRIC" id="fig|768706.3.peg.157"/>
<dbReference type="InterPro" id="IPR036237">
    <property type="entry name" value="Xyl_isomerase-like_sf"/>
</dbReference>
<dbReference type="InterPro" id="IPR013022">
    <property type="entry name" value="Xyl_isomerase-like_TIM-brl"/>
</dbReference>
<dbReference type="eggNOG" id="COG1082">
    <property type="taxonomic scope" value="Bacteria"/>
</dbReference>
<gene>
    <name evidence="2" type="ordered locus">Desor_0196</name>
</gene>
<dbReference type="Proteomes" id="UP000006346">
    <property type="component" value="Chromosome"/>
</dbReference>
<keyword evidence="2" id="KW-0413">Isomerase</keyword>
<feature type="domain" description="Xylose isomerase-like TIM barrel" evidence="1">
    <location>
        <begin position="22"/>
        <end position="239"/>
    </location>
</feature>